<comment type="caution">
    <text evidence="1">The sequence shown here is derived from an EMBL/GenBank/DDBJ whole genome shotgun (WGS) entry which is preliminary data.</text>
</comment>
<name>A0A1R1XPN2_9FUNG</name>
<proteinExistence type="predicted"/>
<evidence type="ECO:0000313" key="2">
    <source>
        <dbReference type="Proteomes" id="UP000187429"/>
    </source>
</evidence>
<dbReference type="EMBL" id="LSSM01003850">
    <property type="protein sequence ID" value="OMJ16597.1"/>
    <property type="molecule type" value="Genomic_DNA"/>
</dbReference>
<protein>
    <submittedName>
        <fullName evidence="1">Uncharacterized protein</fullName>
    </submittedName>
</protein>
<organism evidence="1 2">
    <name type="scientific">Smittium culicis</name>
    <dbReference type="NCBI Taxonomy" id="133412"/>
    <lineage>
        <taxon>Eukaryota</taxon>
        <taxon>Fungi</taxon>
        <taxon>Fungi incertae sedis</taxon>
        <taxon>Zoopagomycota</taxon>
        <taxon>Kickxellomycotina</taxon>
        <taxon>Harpellomycetes</taxon>
        <taxon>Harpellales</taxon>
        <taxon>Legeriomycetaceae</taxon>
        <taxon>Smittium</taxon>
    </lineage>
</organism>
<sequence>MKSIILFLNNSKSCSINTKGFALFRFARLSSSFLEASTACFLFESMNFLARWKLMSGVLTYLSPALPLPTQHLNITTNNLMASSSAGLHLEGIYRSSQL</sequence>
<accession>A0A1R1XPN2</accession>
<reference evidence="2" key="1">
    <citation type="submission" date="2017-01" db="EMBL/GenBank/DDBJ databases">
        <authorList>
            <person name="Wang Y."/>
            <person name="White M."/>
            <person name="Kvist S."/>
            <person name="Moncalvo J.-M."/>
        </authorList>
    </citation>
    <scope>NUCLEOTIDE SEQUENCE [LARGE SCALE GENOMIC DNA]</scope>
    <source>
        <strain evidence="2">ID-206-W2</strain>
    </source>
</reference>
<dbReference type="Proteomes" id="UP000187429">
    <property type="component" value="Unassembled WGS sequence"/>
</dbReference>
<gene>
    <name evidence="1" type="ORF">AYI69_g7780</name>
</gene>
<dbReference type="AlphaFoldDB" id="A0A1R1XPN2"/>
<evidence type="ECO:0000313" key="1">
    <source>
        <dbReference type="EMBL" id="OMJ16597.1"/>
    </source>
</evidence>
<keyword evidence="2" id="KW-1185">Reference proteome</keyword>